<keyword evidence="1" id="KW-0805">Transcription regulation</keyword>
<dbReference type="InterPro" id="IPR014036">
    <property type="entry name" value="DeoR-like_C"/>
</dbReference>
<accession>A0ABW2QCP7</accession>
<evidence type="ECO:0000313" key="5">
    <source>
        <dbReference type="Proteomes" id="UP001596455"/>
    </source>
</evidence>
<dbReference type="PANTHER" id="PTHR30363">
    <property type="entry name" value="HTH-TYPE TRANSCRIPTIONAL REGULATOR SRLR-RELATED"/>
    <property type="match status" value="1"/>
</dbReference>
<dbReference type="InterPro" id="IPR050313">
    <property type="entry name" value="Carb_Metab_HTH_regulators"/>
</dbReference>
<protein>
    <submittedName>
        <fullName evidence="4">DeoR/GlpR family DNA-binding transcription regulator</fullName>
    </submittedName>
</protein>
<keyword evidence="5" id="KW-1185">Reference proteome</keyword>
<organism evidence="4 5">
    <name type="scientific">Georgenia alba</name>
    <dbReference type="NCBI Taxonomy" id="2233858"/>
    <lineage>
        <taxon>Bacteria</taxon>
        <taxon>Bacillati</taxon>
        <taxon>Actinomycetota</taxon>
        <taxon>Actinomycetes</taxon>
        <taxon>Micrococcales</taxon>
        <taxon>Bogoriellaceae</taxon>
        <taxon>Georgenia</taxon>
    </lineage>
</organism>
<dbReference type="SUPFAM" id="SSF100950">
    <property type="entry name" value="NagB/RpiA/CoA transferase-like"/>
    <property type="match status" value="1"/>
</dbReference>
<dbReference type="Pfam" id="PF00455">
    <property type="entry name" value="DeoRC"/>
    <property type="match status" value="1"/>
</dbReference>
<dbReference type="SMART" id="SM00420">
    <property type="entry name" value="HTH_DEOR"/>
    <property type="match status" value="1"/>
</dbReference>
<dbReference type="Pfam" id="PF08220">
    <property type="entry name" value="HTH_DeoR"/>
    <property type="match status" value="1"/>
</dbReference>
<dbReference type="SMART" id="SM01134">
    <property type="entry name" value="DeoRC"/>
    <property type="match status" value="1"/>
</dbReference>
<evidence type="ECO:0000259" key="3">
    <source>
        <dbReference type="PROSITE" id="PS51000"/>
    </source>
</evidence>
<reference evidence="5" key="1">
    <citation type="journal article" date="2019" name="Int. J. Syst. Evol. Microbiol.">
        <title>The Global Catalogue of Microorganisms (GCM) 10K type strain sequencing project: providing services to taxonomists for standard genome sequencing and annotation.</title>
        <authorList>
            <consortium name="The Broad Institute Genomics Platform"/>
            <consortium name="The Broad Institute Genome Sequencing Center for Infectious Disease"/>
            <person name="Wu L."/>
            <person name="Ma J."/>
        </authorList>
    </citation>
    <scope>NUCLEOTIDE SEQUENCE [LARGE SCALE GENOMIC DNA]</scope>
    <source>
        <strain evidence="5">JCM 1490</strain>
    </source>
</reference>
<dbReference type="GO" id="GO:0003677">
    <property type="term" value="F:DNA binding"/>
    <property type="evidence" value="ECO:0007669"/>
    <property type="project" value="UniProtKB-KW"/>
</dbReference>
<dbReference type="RefSeq" id="WP_382396581.1">
    <property type="nucleotide sequence ID" value="NZ_JBHTCQ010000005.1"/>
</dbReference>
<dbReference type="InterPro" id="IPR036390">
    <property type="entry name" value="WH_DNA-bd_sf"/>
</dbReference>
<dbReference type="PROSITE" id="PS51000">
    <property type="entry name" value="HTH_DEOR_2"/>
    <property type="match status" value="1"/>
</dbReference>
<feature type="domain" description="HTH deoR-type" evidence="3">
    <location>
        <begin position="13"/>
        <end position="68"/>
    </location>
</feature>
<dbReference type="Gene3D" id="3.40.50.1360">
    <property type="match status" value="1"/>
</dbReference>
<dbReference type="Proteomes" id="UP001596455">
    <property type="component" value="Unassembled WGS sequence"/>
</dbReference>
<evidence type="ECO:0000313" key="4">
    <source>
        <dbReference type="EMBL" id="MFC7407046.1"/>
    </source>
</evidence>
<comment type="caution">
    <text evidence="4">The sequence shown here is derived from an EMBL/GenBank/DDBJ whole genome shotgun (WGS) entry which is preliminary data.</text>
</comment>
<dbReference type="SUPFAM" id="SSF46785">
    <property type="entry name" value="Winged helix' DNA-binding domain"/>
    <property type="match status" value="1"/>
</dbReference>
<dbReference type="InterPro" id="IPR037171">
    <property type="entry name" value="NagB/RpiA_transferase-like"/>
</dbReference>
<gene>
    <name evidence="4" type="ORF">ACFQQL_18160</name>
</gene>
<dbReference type="PANTHER" id="PTHR30363:SF44">
    <property type="entry name" value="AGA OPERON TRANSCRIPTIONAL REPRESSOR-RELATED"/>
    <property type="match status" value="1"/>
</dbReference>
<evidence type="ECO:0000256" key="2">
    <source>
        <dbReference type="ARBA" id="ARBA00023163"/>
    </source>
</evidence>
<sequence length="267" mass="27599">MARAPRTRPRLSTTGRRQLALDLVRAREFVPVSELADELGVSLVTARGDVAHLAGAGLVRQVRGGAIIAREDDGEPPFEVRLGTYPEEKAAIGAAAAALVEPGSAVVLDGGTTCMAIAHALVATPELTDLTVYTPSLSTALALEAGAPRLTVVVTGGTVYPRAHSLGGPYSELILERVIATVAFVGCNGISDADGISAATPVDAELKRRMLASAKLRVAAADASKFVHHGTARVCRVDEVDLILTAGLLEDRLADAVGRAGGTVRRA</sequence>
<name>A0ABW2QCP7_9MICO</name>
<dbReference type="EMBL" id="JBHTCQ010000005">
    <property type="protein sequence ID" value="MFC7407046.1"/>
    <property type="molecule type" value="Genomic_DNA"/>
</dbReference>
<proteinExistence type="predicted"/>
<evidence type="ECO:0000256" key="1">
    <source>
        <dbReference type="ARBA" id="ARBA00023015"/>
    </source>
</evidence>
<keyword evidence="2" id="KW-0804">Transcription</keyword>
<dbReference type="InterPro" id="IPR001034">
    <property type="entry name" value="DeoR_HTH"/>
</dbReference>
<keyword evidence="4" id="KW-0238">DNA-binding</keyword>